<dbReference type="PANTHER" id="PTHR31001:SF50">
    <property type="entry name" value="ZN(II)2CYS6 TRANSCRIPTION FACTOR (EUROFUNG)"/>
    <property type="match status" value="1"/>
</dbReference>
<feature type="compositionally biased region" description="Basic and acidic residues" evidence="4">
    <location>
        <begin position="11"/>
        <end position="20"/>
    </location>
</feature>
<keyword evidence="6" id="KW-1185">Reference proteome</keyword>
<feature type="region of interest" description="Disordered" evidence="4">
    <location>
        <begin position="263"/>
        <end position="282"/>
    </location>
</feature>
<evidence type="ECO:0000256" key="2">
    <source>
        <dbReference type="ARBA" id="ARBA00022723"/>
    </source>
</evidence>
<evidence type="ECO:0008006" key="7">
    <source>
        <dbReference type="Google" id="ProtNLM"/>
    </source>
</evidence>
<proteinExistence type="predicted"/>
<sequence length="828" mass="92462">MYIGDRVGGVNERRRESHAKARAAEMEVGDGKGTVIVYSLPTQHPLQCTSIPWSLLDAAAAKSERGAAAVESLLLRIPQPVDNHQYCQGIRGMQHTLSTASDLKQDVLSKAYIAVHTHCWRNLPHTPVSSIVTFTFLCSHKLIDDRIARPMPGLPTEEDQNLRTLLINSRRCDRIFPSSTRKPRVRHPGKRAVDSELRNRITKLESLVESLSGEVGLVDMDAVAPPRTPHVATSTHGSPVVEDSSPFWSTLTNEVQALRDALDEDGSDDEAASLPEAQGGLQRTDDYTLTHDLMICPPGAIYVIPGALPEPASLMAEELYRIYLTNVDPVFKLLHRPTVESFLYHDMPYCGRPANSAPNRALKTAIWFAALVSALPALTLADVMVTTDLATLQAPGVRLNLHHENASHTPFEQEMRRRLWHQIRVLDAFAASDRGTEVLIPPTSFTTALPNNVYEDDFDANSPYIPDGETGMSDMSFNLMAHLATRVTMQLLAPEHTPKGETWQQRLELARNLGNELREKYLLFCDLSKPFHRFIHAVGTSMAASSMLRAVRPLQKHISSKYRNSFLLKGVRDCKRIFKPSRSFIADVVPGIPPRADSPLVLELAVDSLRASEATYDDPEAGKWRWMVWVQWHALAVALAGLCSVRDTPLAKTAWLYVEKAYDRHSKQVADSRNGKLWRPVEKLYRKASAFRDGISESAIKTHKKSTSLPKVPQPEVDVSSLSLDNAMMPDTIASHLANLQPLHVQNHSTTTTESVNAEMDTQWPAMPSQGADLQWMDWENIMQEISTVSGGMDLNEFEVPQNLDLMQNTNSLPEPREWPFSLYQNMM</sequence>
<dbReference type="GO" id="GO:0046872">
    <property type="term" value="F:metal ion binding"/>
    <property type="evidence" value="ECO:0007669"/>
    <property type="project" value="UniProtKB-KW"/>
</dbReference>
<evidence type="ECO:0000256" key="3">
    <source>
        <dbReference type="ARBA" id="ARBA00023242"/>
    </source>
</evidence>
<evidence type="ECO:0000256" key="1">
    <source>
        <dbReference type="ARBA" id="ARBA00004123"/>
    </source>
</evidence>
<dbReference type="PANTHER" id="PTHR31001">
    <property type="entry name" value="UNCHARACTERIZED TRANSCRIPTIONAL REGULATORY PROTEIN"/>
    <property type="match status" value="1"/>
</dbReference>
<dbReference type="GeneID" id="19332413"/>
<dbReference type="CDD" id="cd12148">
    <property type="entry name" value="fungal_TF_MHR"/>
    <property type="match status" value="1"/>
</dbReference>
<organism evidence="5 6">
    <name type="scientific">Pseudocercospora fijiensis (strain CIRAD86)</name>
    <name type="common">Black leaf streak disease fungus</name>
    <name type="synonym">Mycosphaerella fijiensis</name>
    <dbReference type="NCBI Taxonomy" id="383855"/>
    <lineage>
        <taxon>Eukaryota</taxon>
        <taxon>Fungi</taxon>
        <taxon>Dikarya</taxon>
        <taxon>Ascomycota</taxon>
        <taxon>Pezizomycotina</taxon>
        <taxon>Dothideomycetes</taxon>
        <taxon>Dothideomycetidae</taxon>
        <taxon>Mycosphaerellales</taxon>
        <taxon>Mycosphaerellaceae</taxon>
        <taxon>Pseudocercospora</taxon>
    </lineage>
</organism>
<evidence type="ECO:0000313" key="6">
    <source>
        <dbReference type="Proteomes" id="UP000016932"/>
    </source>
</evidence>
<dbReference type="eggNOG" id="ENOG502SJC3">
    <property type="taxonomic scope" value="Eukaryota"/>
</dbReference>
<dbReference type="HOGENOM" id="CLU_342283_0_0_1"/>
<keyword evidence="3" id="KW-0539">Nucleus</keyword>
<dbReference type="InterPro" id="IPR050613">
    <property type="entry name" value="Sec_Metabolite_Reg"/>
</dbReference>
<dbReference type="OrthoDB" id="424974at2759"/>
<accession>N1Q6N9</accession>
<comment type="subcellular location">
    <subcellularLocation>
        <location evidence="1">Nucleus</location>
    </subcellularLocation>
</comment>
<reference evidence="5 6" key="1">
    <citation type="journal article" date="2012" name="PLoS Pathog.">
        <title>Diverse lifestyles and strategies of plant pathogenesis encoded in the genomes of eighteen Dothideomycetes fungi.</title>
        <authorList>
            <person name="Ohm R.A."/>
            <person name="Feau N."/>
            <person name="Henrissat B."/>
            <person name="Schoch C.L."/>
            <person name="Horwitz B.A."/>
            <person name="Barry K.W."/>
            <person name="Condon B.J."/>
            <person name="Copeland A.C."/>
            <person name="Dhillon B."/>
            <person name="Glaser F."/>
            <person name="Hesse C.N."/>
            <person name="Kosti I."/>
            <person name="LaButti K."/>
            <person name="Lindquist E.A."/>
            <person name="Lucas S."/>
            <person name="Salamov A.A."/>
            <person name="Bradshaw R.E."/>
            <person name="Ciuffetti L."/>
            <person name="Hamelin R.C."/>
            <person name="Kema G.H.J."/>
            <person name="Lawrence C."/>
            <person name="Scott J.A."/>
            <person name="Spatafora J.W."/>
            <person name="Turgeon B.G."/>
            <person name="de Wit P.J.G.M."/>
            <person name="Zhong S."/>
            <person name="Goodwin S.B."/>
            <person name="Grigoriev I.V."/>
        </authorList>
    </citation>
    <scope>NUCLEOTIDE SEQUENCE [LARGE SCALE GENOMIC DNA]</scope>
    <source>
        <strain evidence="5 6">CIRAD86</strain>
    </source>
</reference>
<feature type="region of interest" description="Disordered" evidence="4">
    <location>
        <begin position="1"/>
        <end position="20"/>
    </location>
</feature>
<protein>
    <recommendedName>
        <fullName evidence="7">Transcription factor domain-containing protein</fullName>
    </recommendedName>
</protein>
<dbReference type="EMBL" id="KB446555">
    <property type="protein sequence ID" value="EME88135.1"/>
    <property type="molecule type" value="Genomic_DNA"/>
</dbReference>
<dbReference type="KEGG" id="pfj:MYCFIDRAFT_169819"/>
<dbReference type="VEuPathDB" id="FungiDB:MYCFIDRAFT_169819"/>
<dbReference type="GO" id="GO:0005634">
    <property type="term" value="C:nucleus"/>
    <property type="evidence" value="ECO:0007669"/>
    <property type="project" value="UniProtKB-SubCell"/>
</dbReference>
<evidence type="ECO:0000256" key="4">
    <source>
        <dbReference type="SAM" id="MobiDB-lite"/>
    </source>
</evidence>
<keyword evidence="2" id="KW-0479">Metal-binding</keyword>
<dbReference type="RefSeq" id="XP_007921303.1">
    <property type="nucleotide sequence ID" value="XM_007923112.1"/>
</dbReference>
<evidence type="ECO:0000313" key="5">
    <source>
        <dbReference type="EMBL" id="EME88135.1"/>
    </source>
</evidence>
<dbReference type="Proteomes" id="UP000016932">
    <property type="component" value="Unassembled WGS sequence"/>
</dbReference>
<name>N1Q6N9_PSEFD</name>
<gene>
    <name evidence="5" type="ORF">MYCFIDRAFT_169819</name>
</gene>
<dbReference type="AlphaFoldDB" id="N1Q6N9"/>